<dbReference type="Proteomes" id="UP000799423">
    <property type="component" value="Unassembled WGS sequence"/>
</dbReference>
<dbReference type="OrthoDB" id="5388207at2759"/>
<dbReference type="AlphaFoldDB" id="A0A6A7BBN8"/>
<evidence type="ECO:0000313" key="3">
    <source>
        <dbReference type="Proteomes" id="UP000799423"/>
    </source>
</evidence>
<organism evidence="2 3">
    <name type="scientific">Plenodomus tracheiphilus IPT5</name>
    <dbReference type="NCBI Taxonomy" id="1408161"/>
    <lineage>
        <taxon>Eukaryota</taxon>
        <taxon>Fungi</taxon>
        <taxon>Dikarya</taxon>
        <taxon>Ascomycota</taxon>
        <taxon>Pezizomycotina</taxon>
        <taxon>Dothideomycetes</taxon>
        <taxon>Pleosporomycetidae</taxon>
        <taxon>Pleosporales</taxon>
        <taxon>Pleosporineae</taxon>
        <taxon>Leptosphaeriaceae</taxon>
        <taxon>Plenodomus</taxon>
    </lineage>
</organism>
<evidence type="ECO:0000256" key="1">
    <source>
        <dbReference type="SAM" id="MobiDB-lite"/>
    </source>
</evidence>
<feature type="compositionally biased region" description="Low complexity" evidence="1">
    <location>
        <begin position="190"/>
        <end position="202"/>
    </location>
</feature>
<feature type="compositionally biased region" description="Polar residues" evidence="1">
    <location>
        <begin position="264"/>
        <end position="282"/>
    </location>
</feature>
<feature type="compositionally biased region" description="Basic and acidic residues" evidence="1">
    <location>
        <begin position="342"/>
        <end position="367"/>
    </location>
</feature>
<proteinExistence type="predicted"/>
<feature type="compositionally biased region" description="Low complexity" evidence="1">
    <location>
        <begin position="150"/>
        <end position="170"/>
    </location>
</feature>
<feature type="compositionally biased region" description="Basic and acidic residues" evidence="1">
    <location>
        <begin position="174"/>
        <end position="189"/>
    </location>
</feature>
<feature type="region of interest" description="Disordered" evidence="1">
    <location>
        <begin position="1"/>
        <end position="367"/>
    </location>
</feature>
<protein>
    <submittedName>
        <fullName evidence="2">Uncharacterized protein</fullName>
    </submittedName>
</protein>
<feature type="compositionally biased region" description="Low complexity" evidence="1">
    <location>
        <begin position="1"/>
        <end position="16"/>
    </location>
</feature>
<keyword evidence="3" id="KW-1185">Reference proteome</keyword>
<accession>A0A6A7BBN8</accession>
<evidence type="ECO:0000313" key="2">
    <source>
        <dbReference type="EMBL" id="KAF2851759.1"/>
    </source>
</evidence>
<feature type="compositionally biased region" description="Low complexity" evidence="1">
    <location>
        <begin position="229"/>
        <end position="245"/>
    </location>
</feature>
<dbReference type="EMBL" id="MU006301">
    <property type="protein sequence ID" value="KAF2851759.1"/>
    <property type="molecule type" value="Genomic_DNA"/>
</dbReference>
<feature type="compositionally biased region" description="Polar residues" evidence="1">
    <location>
        <begin position="30"/>
        <end position="42"/>
    </location>
</feature>
<gene>
    <name evidence="2" type="ORF">T440DRAFT_57520</name>
</gene>
<sequence>METITNIASTAANTASKLIYGEQPKDTEATTDVETKTATNETGGKEPISGEQGKGTATEPYDQGNLATPLATADNKSTFLDYKNNETGGREPISGEQGKGTVSEPFDQGNDDGPQDGSKTQSSGDPKIYTSREDATYVGMPIVPLNPDVATSGTGASTSTPSAIGTSTITDKAGTTDKVWKDTPLDDISRSGAPGAGPSAPAHVTTAVPDSNTSGVGSTVASPDPAIKTTAADSVTAASDTYSSDPTKTTATPGVGDVKDSKVATENTTPARDGTPTWTDTGVPSKVEPSTSTGTGASKGTWMQKTGRILSSADGVAGIAEESHGRKSETGKSPALATSPSNEEKSGKMSHLKEKLKDKLHIGSKDK</sequence>
<feature type="compositionally biased region" description="Polar residues" evidence="1">
    <location>
        <begin position="208"/>
        <end position="221"/>
    </location>
</feature>
<name>A0A6A7BBN8_9PLEO</name>
<feature type="compositionally biased region" description="Basic and acidic residues" evidence="1">
    <location>
        <begin position="321"/>
        <end position="330"/>
    </location>
</feature>
<feature type="compositionally biased region" description="Low complexity" evidence="1">
    <location>
        <begin position="290"/>
        <end position="301"/>
    </location>
</feature>
<reference evidence="2" key="1">
    <citation type="submission" date="2020-01" db="EMBL/GenBank/DDBJ databases">
        <authorList>
            <consortium name="DOE Joint Genome Institute"/>
            <person name="Haridas S."/>
            <person name="Albert R."/>
            <person name="Binder M."/>
            <person name="Bloem J."/>
            <person name="Labutti K."/>
            <person name="Salamov A."/>
            <person name="Andreopoulos B."/>
            <person name="Baker S.E."/>
            <person name="Barry K."/>
            <person name="Bills G."/>
            <person name="Bluhm B.H."/>
            <person name="Cannon C."/>
            <person name="Castanera R."/>
            <person name="Culley D.E."/>
            <person name="Daum C."/>
            <person name="Ezra D."/>
            <person name="Gonzalez J.B."/>
            <person name="Henrissat B."/>
            <person name="Kuo A."/>
            <person name="Liang C."/>
            <person name="Lipzen A."/>
            <person name="Lutzoni F."/>
            <person name="Magnuson J."/>
            <person name="Mondo S."/>
            <person name="Nolan M."/>
            <person name="Ohm R."/>
            <person name="Pangilinan J."/>
            <person name="Park H.-J."/>
            <person name="Ramirez L."/>
            <person name="Alfaro M."/>
            <person name="Sun H."/>
            <person name="Tritt A."/>
            <person name="Yoshinaga Y."/>
            <person name="Zwiers L.-H."/>
            <person name="Turgeon B.G."/>
            <person name="Goodwin S.B."/>
            <person name="Spatafora J.W."/>
            <person name="Crous P.W."/>
            <person name="Grigoriev I.V."/>
        </authorList>
    </citation>
    <scope>NUCLEOTIDE SEQUENCE</scope>
    <source>
        <strain evidence="2">IPT5</strain>
    </source>
</reference>